<dbReference type="AlphaFoldDB" id="A0A2P2NXW0"/>
<dbReference type="EMBL" id="GGEC01066747">
    <property type="protein sequence ID" value="MBX47231.1"/>
    <property type="molecule type" value="Transcribed_RNA"/>
</dbReference>
<name>A0A2P2NXW0_RHIMU</name>
<evidence type="ECO:0000313" key="1">
    <source>
        <dbReference type="EMBL" id="MBX47231.1"/>
    </source>
</evidence>
<organism evidence="1">
    <name type="scientific">Rhizophora mucronata</name>
    <name type="common">Asiatic mangrove</name>
    <dbReference type="NCBI Taxonomy" id="61149"/>
    <lineage>
        <taxon>Eukaryota</taxon>
        <taxon>Viridiplantae</taxon>
        <taxon>Streptophyta</taxon>
        <taxon>Embryophyta</taxon>
        <taxon>Tracheophyta</taxon>
        <taxon>Spermatophyta</taxon>
        <taxon>Magnoliopsida</taxon>
        <taxon>eudicotyledons</taxon>
        <taxon>Gunneridae</taxon>
        <taxon>Pentapetalae</taxon>
        <taxon>rosids</taxon>
        <taxon>fabids</taxon>
        <taxon>Malpighiales</taxon>
        <taxon>Rhizophoraceae</taxon>
        <taxon>Rhizophora</taxon>
    </lineage>
</organism>
<proteinExistence type="predicted"/>
<accession>A0A2P2NXW0</accession>
<protein>
    <submittedName>
        <fullName evidence="1">Uncharacterized protein</fullName>
    </submittedName>
</protein>
<reference evidence="1" key="1">
    <citation type="submission" date="2018-02" db="EMBL/GenBank/DDBJ databases">
        <title>Rhizophora mucronata_Transcriptome.</title>
        <authorList>
            <person name="Meera S.P."/>
            <person name="Sreeshan A."/>
            <person name="Augustine A."/>
        </authorList>
    </citation>
    <scope>NUCLEOTIDE SEQUENCE</scope>
    <source>
        <tissue evidence="1">Leaf</tissue>
    </source>
</reference>
<sequence>MFQLDFGTILYYCYENLIRTHRFSISALKYRWDLIQHADLSRMLIS</sequence>